<evidence type="ECO:0000313" key="1">
    <source>
        <dbReference type="EMBL" id="VDG71131.1"/>
    </source>
</evidence>
<accession>A0ABY6SSB1</accession>
<protein>
    <recommendedName>
        <fullName evidence="3">DUF2513 domain-containing protein</fullName>
    </recommendedName>
</protein>
<gene>
    <name evidence="1" type="ORF">NCTC10913_01491</name>
</gene>
<dbReference type="EMBL" id="UYIN01000004">
    <property type="protein sequence ID" value="VDG71131.1"/>
    <property type="molecule type" value="Genomic_DNA"/>
</dbReference>
<dbReference type="RefSeq" id="WP_125148234.1">
    <property type="nucleotide sequence ID" value="NZ_UYIN01000004.1"/>
</dbReference>
<evidence type="ECO:0008006" key="3">
    <source>
        <dbReference type="Google" id="ProtNLM"/>
    </source>
</evidence>
<name>A0ABY6SSB1_9CLOT</name>
<comment type="caution">
    <text evidence="1">The sequence shown here is derived from an EMBL/GenBank/DDBJ whole genome shotgun (WGS) entry which is preliminary data.</text>
</comment>
<proteinExistence type="predicted"/>
<dbReference type="InterPro" id="IPR019650">
    <property type="entry name" value="DUF2513"/>
</dbReference>
<keyword evidence="2" id="KW-1185">Reference proteome</keyword>
<dbReference type="Pfam" id="PF10711">
    <property type="entry name" value="DUF2513"/>
    <property type="match status" value="1"/>
</dbReference>
<sequence length="143" mass="16277">MKLNPDCIRDILFAVEEKTSYTSSFVYKPSVKFNDFLFDDDTDNNSIVPEILESYTDEEILYHLKQCELSNFFTKINWSPSNLCVIDDLSPLGHNFLSDIRSNTNWNKIKNIAQNTGSSSLTALKDIAVAVISEVIKSQFQNP</sequence>
<evidence type="ECO:0000313" key="2">
    <source>
        <dbReference type="Proteomes" id="UP000277570"/>
    </source>
</evidence>
<dbReference type="Proteomes" id="UP000277570">
    <property type="component" value="Unassembled WGS sequence"/>
</dbReference>
<reference evidence="1 2" key="1">
    <citation type="submission" date="2018-11" db="EMBL/GenBank/DDBJ databases">
        <authorList>
            <consortium name="Pathogen Informatics"/>
        </authorList>
    </citation>
    <scope>NUCLEOTIDE SEQUENCE [LARGE SCALE GENOMIC DNA]</scope>
    <source>
        <strain evidence="1 2">NCTC10913</strain>
    </source>
</reference>
<organism evidence="1 2">
    <name type="scientific">Clostridium carnis</name>
    <dbReference type="NCBI Taxonomy" id="1530"/>
    <lineage>
        <taxon>Bacteria</taxon>
        <taxon>Bacillati</taxon>
        <taxon>Bacillota</taxon>
        <taxon>Clostridia</taxon>
        <taxon>Eubacteriales</taxon>
        <taxon>Clostridiaceae</taxon>
        <taxon>Clostridium</taxon>
    </lineage>
</organism>